<dbReference type="GO" id="GO:1990281">
    <property type="term" value="C:efflux pump complex"/>
    <property type="evidence" value="ECO:0007669"/>
    <property type="project" value="TreeGrafter"/>
</dbReference>
<evidence type="ECO:0000313" key="2">
    <source>
        <dbReference type="EMBL" id="TWT59777.1"/>
    </source>
</evidence>
<gene>
    <name evidence="2" type="ORF">Pan54_04870</name>
</gene>
<evidence type="ECO:0000313" key="3">
    <source>
        <dbReference type="Proteomes" id="UP000316095"/>
    </source>
</evidence>
<protein>
    <submittedName>
        <fullName evidence="2">Biotin-requiring enzyme</fullName>
    </submittedName>
</protein>
<evidence type="ECO:0000259" key="1">
    <source>
        <dbReference type="Pfam" id="PF25954"/>
    </source>
</evidence>
<feature type="domain" description="CusB-like beta-barrel" evidence="1">
    <location>
        <begin position="238"/>
        <end position="297"/>
    </location>
</feature>
<reference evidence="2 3" key="1">
    <citation type="submission" date="2019-02" db="EMBL/GenBank/DDBJ databases">
        <title>Deep-cultivation of Planctomycetes and their phenomic and genomic characterization uncovers novel biology.</title>
        <authorList>
            <person name="Wiegand S."/>
            <person name="Jogler M."/>
            <person name="Boedeker C."/>
            <person name="Pinto D."/>
            <person name="Vollmers J."/>
            <person name="Rivas-Marin E."/>
            <person name="Kohn T."/>
            <person name="Peeters S.H."/>
            <person name="Heuer A."/>
            <person name="Rast P."/>
            <person name="Oberbeckmann S."/>
            <person name="Bunk B."/>
            <person name="Jeske O."/>
            <person name="Meyerdierks A."/>
            <person name="Storesund J.E."/>
            <person name="Kallscheuer N."/>
            <person name="Luecker S."/>
            <person name="Lage O.M."/>
            <person name="Pohl T."/>
            <person name="Merkel B.J."/>
            <person name="Hornburger P."/>
            <person name="Mueller R.-W."/>
            <person name="Bruemmer F."/>
            <person name="Labrenz M."/>
            <person name="Spormann A.M."/>
            <person name="Op Den Camp H."/>
            <person name="Overmann J."/>
            <person name="Amann R."/>
            <person name="Jetten M.S.M."/>
            <person name="Mascher T."/>
            <person name="Medema M.H."/>
            <person name="Devos D.P."/>
            <person name="Kaster A.-K."/>
            <person name="Ovreas L."/>
            <person name="Rohde M."/>
            <person name="Galperin M.Y."/>
            <person name="Jogler C."/>
        </authorList>
    </citation>
    <scope>NUCLEOTIDE SEQUENCE [LARGE SCALE GENOMIC DNA]</scope>
    <source>
        <strain evidence="2 3">Pan54</strain>
    </source>
</reference>
<dbReference type="Gene3D" id="2.40.50.100">
    <property type="match status" value="1"/>
</dbReference>
<proteinExistence type="predicted"/>
<dbReference type="PANTHER" id="PTHR30469">
    <property type="entry name" value="MULTIDRUG RESISTANCE PROTEIN MDTA"/>
    <property type="match status" value="1"/>
</dbReference>
<dbReference type="AlphaFoldDB" id="A0A5C5X9F3"/>
<keyword evidence="3" id="KW-1185">Reference proteome</keyword>
<dbReference type="OrthoDB" id="259511at2"/>
<dbReference type="SUPFAM" id="SSF111369">
    <property type="entry name" value="HlyD-like secretion proteins"/>
    <property type="match status" value="1"/>
</dbReference>
<dbReference type="Gene3D" id="2.40.30.170">
    <property type="match status" value="1"/>
</dbReference>
<dbReference type="EMBL" id="SJPG01000001">
    <property type="protein sequence ID" value="TWT59777.1"/>
    <property type="molecule type" value="Genomic_DNA"/>
</dbReference>
<sequence>MHYKPMIYFAFALCIVTVYSMDVQSDEIVSTTKPILINDALVRLIAEVYVPATESGQLTEVLATEGQLLQKGAPIGRLNDELVKIDAYLAGIEKEIAQEKSSNDVDRRFAEKSLEVAESELRLSRDAVRRVPDSISQTELDRLRLVVEKSSLSIEQAERDMRIAKLNQQLDKREYEAAVVRVARRQILAPIDGQVAEVLAQPGEWLNPGDPIVKIIRMDRLRIEVTLDGQKYGPELQGREVEFEVALPPGDRIEKFQGLVTYVSPEVQPINGTIRVWAEVENPDRLLRPGVHGKLTIRPRYHEK</sequence>
<accession>A0A5C5X9F3</accession>
<dbReference type="RefSeq" id="WP_146501969.1">
    <property type="nucleotide sequence ID" value="NZ_SJPG01000001.1"/>
</dbReference>
<dbReference type="GO" id="GO:0015562">
    <property type="term" value="F:efflux transmembrane transporter activity"/>
    <property type="evidence" value="ECO:0007669"/>
    <property type="project" value="TreeGrafter"/>
</dbReference>
<organism evidence="2 3">
    <name type="scientific">Rubinisphaera italica</name>
    <dbReference type="NCBI Taxonomy" id="2527969"/>
    <lineage>
        <taxon>Bacteria</taxon>
        <taxon>Pseudomonadati</taxon>
        <taxon>Planctomycetota</taxon>
        <taxon>Planctomycetia</taxon>
        <taxon>Planctomycetales</taxon>
        <taxon>Planctomycetaceae</taxon>
        <taxon>Rubinisphaera</taxon>
    </lineage>
</organism>
<dbReference type="Pfam" id="PF25954">
    <property type="entry name" value="Beta-barrel_RND_2"/>
    <property type="match status" value="1"/>
</dbReference>
<comment type="caution">
    <text evidence="2">The sequence shown here is derived from an EMBL/GenBank/DDBJ whole genome shotgun (WGS) entry which is preliminary data.</text>
</comment>
<dbReference type="InterPro" id="IPR058792">
    <property type="entry name" value="Beta-barrel_RND_2"/>
</dbReference>
<name>A0A5C5X9F3_9PLAN</name>
<dbReference type="Proteomes" id="UP000316095">
    <property type="component" value="Unassembled WGS sequence"/>
</dbReference>
<dbReference type="PANTHER" id="PTHR30469:SF15">
    <property type="entry name" value="HLYD FAMILY OF SECRETION PROTEINS"/>
    <property type="match status" value="1"/>
</dbReference>